<evidence type="ECO:0000313" key="3">
    <source>
        <dbReference type="Proteomes" id="UP001055453"/>
    </source>
</evidence>
<dbReference type="Proteomes" id="UP001055453">
    <property type="component" value="Chromosome"/>
</dbReference>
<keyword evidence="1" id="KW-1133">Transmembrane helix</keyword>
<reference evidence="2" key="1">
    <citation type="submission" date="2022-04" db="EMBL/GenBank/DDBJ databases">
        <title>Complete genome sequence of a cyanobacterium, Nostoc sp. SO-36, isolated in Antarctica.</title>
        <authorList>
            <person name="Kanesaki Y."/>
            <person name="Effendi D."/>
            <person name="Sakamoto T."/>
            <person name="Ohtani S."/>
            <person name="Awai K."/>
        </authorList>
    </citation>
    <scope>NUCLEOTIDE SEQUENCE</scope>
    <source>
        <strain evidence="2">SO-36</strain>
    </source>
</reference>
<sequence>MHFIKRTGEYNLDNILLRLLGGMILLVTVLALVQLLLLTFFPKFNLPELPKLDLQTNFGRLLTITLGAVLGCFVGLTSVSSGSIFALMLIGFFRLAARKLVGTDISHAGNFTTVYSPWSSQPGNS</sequence>
<evidence type="ECO:0000256" key="1">
    <source>
        <dbReference type="SAM" id="Phobius"/>
    </source>
</evidence>
<proteinExistence type="predicted"/>
<evidence type="ECO:0000313" key="2">
    <source>
        <dbReference type="EMBL" id="BDI19202.1"/>
    </source>
</evidence>
<feature type="transmembrane region" description="Helical" evidence="1">
    <location>
        <begin position="61"/>
        <end position="90"/>
    </location>
</feature>
<feature type="transmembrane region" description="Helical" evidence="1">
    <location>
        <begin position="15"/>
        <end position="41"/>
    </location>
</feature>
<dbReference type="EMBL" id="AP025732">
    <property type="protein sequence ID" value="BDI19202.1"/>
    <property type="molecule type" value="Genomic_DNA"/>
</dbReference>
<protein>
    <submittedName>
        <fullName evidence="2">Uncharacterized protein</fullName>
    </submittedName>
</protein>
<keyword evidence="1" id="KW-0812">Transmembrane</keyword>
<organism evidence="2 3">
    <name type="scientific">Nostoc cf. commune SO-36</name>
    <dbReference type="NCBI Taxonomy" id="449208"/>
    <lineage>
        <taxon>Bacteria</taxon>
        <taxon>Bacillati</taxon>
        <taxon>Cyanobacteriota</taxon>
        <taxon>Cyanophyceae</taxon>
        <taxon>Nostocales</taxon>
        <taxon>Nostocaceae</taxon>
        <taxon>Nostoc</taxon>
    </lineage>
</organism>
<gene>
    <name evidence="2" type="ORF">ANSO36C_50040</name>
</gene>
<keyword evidence="3" id="KW-1185">Reference proteome</keyword>
<accession>A0ABM7Z7Q9</accession>
<keyword evidence="1" id="KW-0472">Membrane</keyword>
<name>A0ABM7Z7Q9_NOSCO</name>